<evidence type="ECO:0000313" key="1">
    <source>
        <dbReference type="EMBL" id="JAA80598.1"/>
    </source>
</evidence>
<protein>
    <submittedName>
        <fullName evidence="1">Uncharacterized protein</fullName>
    </submittedName>
</protein>
<reference evidence="1" key="2">
    <citation type="submission" date="2013-05" db="EMBL/GenBank/DDBJ databases">
        <authorList>
            <person name="Carter J.-M."/>
            <person name="Baker S.C."/>
            <person name="Pink R."/>
            <person name="Carter D.R.F."/>
            <person name="Collins A."/>
            <person name="Tomlin J."/>
            <person name="Gibbs M."/>
            <person name="Breuker C.J."/>
        </authorList>
    </citation>
    <scope>NUCLEOTIDE SEQUENCE</scope>
    <source>
        <tissue evidence="1">Ovary</tissue>
    </source>
</reference>
<sequence>MIDRVNITLSIQINKKIHNITLNNLKIIPNVTKKYKNNVCLDGFRSAAGDGHNKSNLLRQRLCEVHFGTANALRLCASATSPILVTTDAIRVLMGKKANDSFHQFNTLRRCYYCSRTRIY</sequence>
<accession>S4NXZ5</accession>
<proteinExistence type="predicted"/>
<dbReference type="AlphaFoldDB" id="S4NXZ5"/>
<name>S4NXZ5_9NEOP</name>
<reference evidence="1" key="1">
    <citation type="journal article" date="2013" name="BMC Genomics">
        <title>Unscrambling butterfly oogenesis.</title>
        <authorList>
            <person name="Carter J.M."/>
            <person name="Baker S.C."/>
            <person name="Pink R."/>
            <person name="Carter D.R."/>
            <person name="Collins A."/>
            <person name="Tomlin J."/>
            <person name="Gibbs M."/>
            <person name="Breuker C.J."/>
        </authorList>
    </citation>
    <scope>NUCLEOTIDE SEQUENCE</scope>
    <source>
        <tissue evidence="1">Ovary</tissue>
    </source>
</reference>
<dbReference type="EMBL" id="GAIX01011962">
    <property type="protein sequence ID" value="JAA80598.1"/>
    <property type="molecule type" value="Transcribed_RNA"/>
</dbReference>
<organism evidence="1">
    <name type="scientific">Pararge aegeria</name>
    <name type="common">speckled wood butterfly</name>
    <dbReference type="NCBI Taxonomy" id="116150"/>
    <lineage>
        <taxon>Eukaryota</taxon>
        <taxon>Metazoa</taxon>
        <taxon>Ecdysozoa</taxon>
        <taxon>Arthropoda</taxon>
        <taxon>Hexapoda</taxon>
        <taxon>Insecta</taxon>
        <taxon>Pterygota</taxon>
        <taxon>Neoptera</taxon>
        <taxon>Endopterygota</taxon>
        <taxon>Lepidoptera</taxon>
        <taxon>Glossata</taxon>
        <taxon>Ditrysia</taxon>
        <taxon>Papilionoidea</taxon>
        <taxon>Nymphalidae</taxon>
        <taxon>Satyrinae</taxon>
        <taxon>Satyrini</taxon>
        <taxon>Parargina</taxon>
        <taxon>Pararge</taxon>
    </lineage>
</organism>